<dbReference type="SUPFAM" id="SSF55120">
    <property type="entry name" value="Pseudouridine synthase"/>
    <property type="match status" value="1"/>
</dbReference>
<dbReference type="NCBIfam" id="TIGR00005">
    <property type="entry name" value="rluA_subfam"/>
    <property type="match status" value="1"/>
</dbReference>
<dbReference type="GO" id="GO:0016814">
    <property type="term" value="F:hydrolase activity, acting on carbon-nitrogen (but not peptide) bonds, in cyclic amidines"/>
    <property type="evidence" value="ECO:0007669"/>
    <property type="project" value="UniProtKB-ARBA"/>
</dbReference>
<dbReference type="Proteomes" id="UP000398389">
    <property type="component" value="Unassembled WGS sequence"/>
</dbReference>
<reference evidence="8 9" key="1">
    <citation type="submission" date="2019-09" db="EMBL/GenBank/DDBJ databases">
        <authorList>
            <person name="Brejova B."/>
        </authorList>
    </citation>
    <scope>NUCLEOTIDE SEQUENCE [LARGE SCALE GENOMIC DNA]</scope>
</reference>
<dbReference type="InterPro" id="IPR016193">
    <property type="entry name" value="Cytidine_deaminase-like"/>
</dbReference>
<dbReference type="PROSITE" id="PS01129">
    <property type="entry name" value="PSI_RLU"/>
    <property type="match status" value="1"/>
</dbReference>
<accession>A0A5E8AYE0</accession>
<dbReference type="FunFam" id="3.30.2350.10:FF:000017">
    <property type="entry name" value="Pseudouridine synthase"/>
    <property type="match status" value="1"/>
</dbReference>
<feature type="region of interest" description="Disordered" evidence="6">
    <location>
        <begin position="571"/>
        <end position="594"/>
    </location>
</feature>
<dbReference type="GeneID" id="43579069"/>
<dbReference type="GO" id="GO:0003723">
    <property type="term" value="F:RNA binding"/>
    <property type="evidence" value="ECO:0007669"/>
    <property type="project" value="UniProtKB-KW"/>
</dbReference>
<dbReference type="CDD" id="cd02557">
    <property type="entry name" value="PseudoU_synth_ScRIB2"/>
    <property type="match status" value="1"/>
</dbReference>
<dbReference type="GO" id="GO:0160151">
    <property type="term" value="F:tRNA pseudouridine(32) synthase activity"/>
    <property type="evidence" value="ECO:0007669"/>
    <property type="project" value="UniProtKB-EC"/>
</dbReference>
<evidence type="ECO:0000313" key="9">
    <source>
        <dbReference type="Proteomes" id="UP000398389"/>
    </source>
</evidence>
<name>A0A5E8AYE0_9ASCO</name>
<dbReference type="InterPro" id="IPR006145">
    <property type="entry name" value="PsdUridine_synth_RsuA/RluA"/>
</dbReference>
<dbReference type="PROSITE" id="PS51747">
    <property type="entry name" value="CYT_DCMP_DEAMINASES_2"/>
    <property type="match status" value="1"/>
</dbReference>
<dbReference type="GO" id="GO:0000455">
    <property type="term" value="P:enzyme-directed rRNA pseudouridine synthesis"/>
    <property type="evidence" value="ECO:0007669"/>
    <property type="project" value="TreeGrafter"/>
</dbReference>
<dbReference type="Gene3D" id="3.30.2350.10">
    <property type="entry name" value="Pseudouridine synthase"/>
    <property type="match status" value="1"/>
</dbReference>
<evidence type="ECO:0000259" key="7">
    <source>
        <dbReference type="PROSITE" id="PS51747"/>
    </source>
</evidence>
<evidence type="ECO:0000256" key="3">
    <source>
        <dbReference type="ARBA" id="ARBA00038944"/>
    </source>
</evidence>
<dbReference type="PROSITE" id="PS50889">
    <property type="entry name" value="S4"/>
    <property type="match status" value="1"/>
</dbReference>
<dbReference type="CDD" id="cd01284">
    <property type="entry name" value="Riboflavin_deaminase-reductase"/>
    <property type="match status" value="1"/>
</dbReference>
<gene>
    <name evidence="8" type="ORF">SAPINGB_P000245</name>
</gene>
<dbReference type="InterPro" id="IPR006224">
    <property type="entry name" value="PsdUridine_synth_RluA-like_CS"/>
</dbReference>
<dbReference type="InterPro" id="IPR020103">
    <property type="entry name" value="PsdUridine_synth_cat_dom_sf"/>
</dbReference>
<dbReference type="GO" id="GO:0031119">
    <property type="term" value="P:tRNA pseudouridine synthesis"/>
    <property type="evidence" value="ECO:0007669"/>
    <property type="project" value="UniProtKB-ARBA"/>
</dbReference>
<organism evidence="8 9">
    <name type="scientific">Magnusiomyces paraingens</name>
    <dbReference type="NCBI Taxonomy" id="2606893"/>
    <lineage>
        <taxon>Eukaryota</taxon>
        <taxon>Fungi</taxon>
        <taxon>Dikarya</taxon>
        <taxon>Ascomycota</taxon>
        <taxon>Saccharomycotina</taxon>
        <taxon>Dipodascomycetes</taxon>
        <taxon>Dipodascales</taxon>
        <taxon>Dipodascaceae</taxon>
        <taxon>Magnusiomyces</taxon>
    </lineage>
</organism>
<keyword evidence="1" id="KW-0413">Isomerase</keyword>
<dbReference type="EC" id="5.4.99.28" evidence="3"/>
<dbReference type="InterPro" id="IPR002125">
    <property type="entry name" value="CMP_dCMP_dom"/>
</dbReference>
<evidence type="ECO:0000256" key="5">
    <source>
        <dbReference type="PROSITE-ProRule" id="PRU00182"/>
    </source>
</evidence>
<evidence type="ECO:0000256" key="2">
    <source>
        <dbReference type="ARBA" id="ARBA00036184"/>
    </source>
</evidence>
<dbReference type="InterPro" id="IPR006225">
    <property type="entry name" value="PsdUridine_synth_RluC/D"/>
</dbReference>
<dbReference type="Pfam" id="PF00849">
    <property type="entry name" value="PseudoU_synth_2"/>
    <property type="match status" value="1"/>
</dbReference>
<dbReference type="OrthoDB" id="424794at2759"/>
<evidence type="ECO:0000313" key="8">
    <source>
        <dbReference type="EMBL" id="VVT43986.1"/>
    </source>
</evidence>
<dbReference type="PANTHER" id="PTHR21600">
    <property type="entry name" value="MITOCHONDRIAL RNA PSEUDOURIDINE SYNTHASE"/>
    <property type="match status" value="1"/>
</dbReference>
<dbReference type="AlphaFoldDB" id="A0A5E8AYE0"/>
<dbReference type="FunFam" id="3.40.140.10:FF:000061">
    <property type="entry name" value="DRAP deaminase"/>
    <property type="match status" value="1"/>
</dbReference>
<dbReference type="SUPFAM" id="SSF53927">
    <property type="entry name" value="Cytidine deaminase-like"/>
    <property type="match status" value="1"/>
</dbReference>
<dbReference type="Pfam" id="PF18785">
    <property type="entry name" value="Inv-AAD"/>
    <property type="match status" value="1"/>
</dbReference>
<dbReference type="GO" id="GO:0019239">
    <property type="term" value="F:deaminase activity"/>
    <property type="evidence" value="ECO:0007669"/>
    <property type="project" value="UniProtKB-ARBA"/>
</dbReference>
<evidence type="ECO:0000256" key="6">
    <source>
        <dbReference type="SAM" id="MobiDB-lite"/>
    </source>
</evidence>
<protein>
    <recommendedName>
        <fullName evidence="3">tRNA pseudouridine(32) synthase</fullName>
        <ecNumber evidence="3">5.4.99.28</ecNumber>
    </recommendedName>
</protein>
<dbReference type="EMBL" id="CABVLU010000001">
    <property type="protein sequence ID" value="VVT43986.1"/>
    <property type="molecule type" value="Genomic_DNA"/>
</dbReference>
<sequence length="594" mass="66435">MDPNNPALYSSVKGGQRDEGGFRVKRQTIQAQNTIDGAEISETIKEDSAQGARYVIDGNLRRVPPYYFTYLTFCKMRWRDRNLLEVFTSEFRDKDRDYYHEAIATGQVMLNGKVADLDTIVRNGDQISHRTHKHEPPVTSRPIKIVYEDDELVVIDKPSGIPVHPTGRYRFNTVVMVLKHEQGKYVHPCNRLDRLTSGLMFLAKSGKAADKMGAQLRDREVKKEYVARVKGEFPLGTIVVEEPIATVAPKVALNRVKPDGKPAKTEFHRISYDGETSIVRCRPFTGRTHQIRVHLQYLGHPIANDPIYSNVWVWGEELGKDGAGDDAELEARLSEIGRSRPASTWISPVDYTPFEQHAGDANGSFIPKGLGEALAHEKCPDCKTDLYTDPGPNDLDLWLHALTYSSIDQSWSYATPYPEWALAPNRKFMEMAMDEARKCEGTTTAFSVGAVLVNNGKVLSTGYSRELPGNTHAEQCALEKYYKETGVQGTVPPGTVIYTTMEPCSERLSGNLPCVDRILATANIKTVFVGVVEPDTFVANNTGRSRLKTAGIEYVHIPGYEDECLAIATKKPDEESKELKEESKEESKEELKGE</sequence>
<evidence type="ECO:0000256" key="1">
    <source>
        <dbReference type="ARBA" id="ARBA00023235"/>
    </source>
</evidence>
<feature type="active site" evidence="4">
    <location>
        <position position="193"/>
    </location>
</feature>
<feature type="domain" description="CMP/dCMP-type deaminase" evidence="7">
    <location>
        <begin position="423"/>
        <end position="554"/>
    </location>
</feature>
<dbReference type="PANTHER" id="PTHR21600:SF40">
    <property type="entry name" value="PSEUDOURIDYLATE SYNTHASE RPUSD2"/>
    <property type="match status" value="1"/>
</dbReference>
<dbReference type="Gene3D" id="3.40.140.10">
    <property type="entry name" value="Cytidine Deaminase, domain 2"/>
    <property type="match status" value="1"/>
</dbReference>
<evidence type="ECO:0000256" key="4">
    <source>
        <dbReference type="PIRSR" id="PIRSR606225-1"/>
    </source>
</evidence>
<dbReference type="InterPro" id="IPR050188">
    <property type="entry name" value="RluA_PseudoU_synthase"/>
</dbReference>
<keyword evidence="5" id="KW-0694">RNA-binding</keyword>
<proteinExistence type="predicted"/>
<comment type="catalytic activity">
    <reaction evidence="2">
        <text>uridine(32) in tRNA = pseudouridine(32) in tRNA</text>
        <dbReference type="Rhea" id="RHEA:42544"/>
        <dbReference type="Rhea" id="RHEA-COMP:10107"/>
        <dbReference type="Rhea" id="RHEA-COMP:10108"/>
        <dbReference type="ChEBI" id="CHEBI:65314"/>
        <dbReference type="ChEBI" id="CHEBI:65315"/>
        <dbReference type="EC" id="5.4.99.28"/>
    </reaction>
</comment>
<dbReference type="RefSeq" id="XP_031850860.1">
    <property type="nucleotide sequence ID" value="XM_031994969.1"/>
</dbReference>
<keyword evidence="9" id="KW-1185">Reference proteome</keyword>